<keyword evidence="3" id="KW-0645">Protease</keyword>
<feature type="region of interest" description="Disordered" evidence="8">
    <location>
        <begin position="115"/>
        <end position="143"/>
    </location>
</feature>
<dbReference type="InterPro" id="IPR003653">
    <property type="entry name" value="Peptidase_C48_C"/>
</dbReference>
<keyword evidence="7" id="KW-0539">Nucleus</keyword>
<comment type="caution">
    <text evidence="10">The sequence shown here is derived from an EMBL/GenBank/DDBJ whole genome shotgun (WGS) entry which is preliminary data.</text>
</comment>
<evidence type="ECO:0000313" key="10">
    <source>
        <dbReference type="EMBL" id="MEQ2298023.1"/>
    </source>
</evidence>
<dbReference type="Proteomes" id="UP001469553">
    <property type="component" value="Unassembled WGS sequence"/>
</dbReference>
<sequence>MCLSLKQKAPPNCTLTCEPTWFGSCQMQQTRNNWRKAKCLNRRRGFMSSVKGVSHLSRRDKRRFYYKLQFWLWRKRSERCRFWIFRSRRRSSGIRVGSSPHLNLKSQKNQVFTSHSKNNENSNVRTSAPVSPPGHEAGGSRGAFKCPNGQLKWSQLDNLSVAHSDSSESNLSAGTIISQTPPTTARMSQSIEPSVQQECITCPSNLCPTVRPLQVTDSPACSGSEEFGLQRAQRLQMGCSSEQYSPCLQETWSEKRISCLNNSSIYTLTREIQDFLEGFYRSYGSFIPLHQSDVLRHLNRKFNSNFNDRKNLIFSVVDKYRTAIIKTSASLFQVVHKKHILSLEDLLTLADEHWLNDQVMNMYGELIMESSHHKVHFLNSFFHRQLMTKGYDGVRRWTKQVDLFSKRLLLVPIHLEVHWCLVTADFSTKKICLYDSQGHSLQKVARNILKYLMSEAKEKKRAAFEAGWTVSSDENIPQQANENDCGVFVLEYSRCLALSRPFQFSQQDIPKIRKRIYKELCDCKLHEQD</sequence>
<dbReference type="InterPro" id="IPR045577">
    <property type="entry name" value="SENP3_5_cons_dom"/>
</dbReference>
<proteinExistence type="inferred from homology"/>
<keyword evidence="5" id="KW-0378">Hydrolase</keyword>
<evidence type="ECO:0000256" key="6">
    <source>
        <dbReference type="ARBA" id="ARBA00022807"/>
    </source>
</evidence>
<dbReference type="Gene3D" id="3.40.395.10">
    <property type="entry name" value="Adenoviral Proteinase, Chain A"/>
    <property type="match status" value="1"/>
</dbReference>
<dbReference type="SUPFAM" id="SSF54001">
    <property type="entry name" value="Cysteine proteinases"/>
    <property type="match status" value="1"/>
</dbReference>
<dbReference type="Pfam" id="PF02902">
    <property type="entry name" value="Peptidase_C48"/>
    <property type="match status" value="1"/>
</dbReference>
<name>A0ABV0YXH4_9TELE</name>
<evidence type="ECO:0000256" key="3">
    <source>
        <dbReference type="ARBA" id="ARBA00022670"/>
    </source>
</evidence>
<feature type="domain" description="Ubiquitin-like protease family profile" evidence="9">
    <location>
        <begin position="339"/>
        <end position="496"/>
    </location>
</feature>
<organism evidence="10 11">
    <name type="scientific">Ameca splendens</name>
    <dbReference type="NCBI Taxonomy" id="208324"/>
    <lineage>
        <taxon>Eukaryota</taxon>
        <taxon>Metazoa</taxon>
        <taxon>Chordata</taxon>
        <taxon>Craniata</taxon>
        <taxon>Vertebrata</taxon>
        <taxon>Euteleostomi</taxon>
        <taxon>Actinopterygii</taxon>
        <taxon>Neopterygii</taxon>
        <taxon>Teleostei</taxon>
        <taxon>Neoteleostei</taxon>
        <taxon>Acanthomorphata</taxon>
        <taxon>Ovalentaria</taxon>
        <taxon>Atherinomorphae</taxon>
        <taxon>Cyprinodontiformes</taxon>
        <taxon>Goodeidae</taxon>
        <taxon>Ameca</taxon>
    </lineage>
</organism>
<reference evidence="10 11" key="1">
    <citation type="submission" date="2021-06" db="EMBL/GenBank/DDBJ databases">
        <authorList>
            <person name="Palmer J.M."/>
        </authorList>
    </citation>
    <scope>NUCLEOTIDE SEQUENCE [LARGE SCALE GENOMIC DNA]</scope>
    <source>
        <strain evidence="10 11">AS_MEX2019</strain>
        <tissue evidence="10">Muscle</tissue>
    </source>
</reference>
<keyword evidence="6" id="KW-0788">Thiol protease</keyword>
<protein>
    <recommendedName>
        <fullName evidence="9">Ubiquitin-like protease family profile domain-containing protein</fullName>
    </recommendedName>
</protein>
<comment type="subcellular location">
    <subcellularLocation>
        <location evidence="1">Nucleus</location>
        <location evidence="1">Nucleolus</location>
    </subcellularLocation>
</comment>
<keyword evidence="11" id="KW-1185">Reference proteome</keyword>
<gene>
    <name evidence="10" type="ORF">AMECASPLE_000882</name>
</gene>
<evidence type="ECO:0000256" key="8">
    <source>
        <dbReference type="SAM" id="MobiDB-lite"/>
    </source>
</evidence>
<dbReference type="Pfam" id="PF19722">
    <property type="entry name" value="SENP3_5_N"/>
    <property type="match status" value="1"/>
</dbReference>
<dbReference type="PROSITE" id="PS50600">
    <property type="entry name" value="ULP_PROTEASE"/>
    <property type="match status" value="1"/>
</dbReference>
<dbReference type="InterPro" id="IPR038765">
    <property type="entry name" value="Papain-like_cys_pep_sf"/>
</dbReference>
<evidence type="ECO:0000256" key="1">
    <source>
        <dbReference type="ARBA" id="ARBA00004604"/>
    </source>
</evidence>
<dbReference type="PANTHER" id="PTHR12606">
    <property type="entry name" value="SENTRIN/SUMO-SPECIFIC PROTEASE"/>
    <property type="match status" value="1"/>
</dbReference>
<evidence type="ECO:0000256" key="4">
    <source>
        <dbReference type="ARBA" id="ARBA00022786"/>
    </source>
</evidence>
<evidence type="ECO:0000256" key="7">
    <source>
        <dbReference type="ARBA" id="ARBA00023242"/>
    </source>
</evidence>
<evidence type="ECO:0000259" key="9">
    <source>
        <dbReference type="PROSITE" id="PS50600"/>
    </source>
</evidence>
<evidence type="ECO:0000256" key="2">
    <source>
        <dbReference type="ARBA" id="ARBA00005234"/>
    </source>
</evidence>
<keyword evidence="4" id="KW-0833">Ubl conjugation pathway</keyword>
<evidence type="ECO:0000256" key="5">
    <source>
        <dbReference type="ARBA" id="ARBA00022801"/>
    </source>
</evidence>
<feature type="compositionally biased region" description="Polar residues" evidence="8">
    <location>
        <begin position="115"/>
        <end position="129"/>
    </location>
</feature>
<comment type="similarity">
    <text evidence="2">Belongs to the peptidase C48 family.</text>
</comment>
<dbReference type="PANTHER" id="PTHR12606:SF10">
    <property type="entry name" value="SENTRIN-SPECIFIC PROTEASE 5"/>
    <property type="match status" value="1"/>
</dbReference>
<accession>A0ABV0YXH4</accession>
<evidence type="ECO:0000313" key="11">
    <source>
        <dbReference type="Proteomes" id="UP001469553"/>
    </source>
</evidence>
<dbReference type="EMBL" id="JAHRIP010047051">
    <property type="protein sequence ID" value="MEQ2298023.1"/>
    <property type="molecule type" value="Genomic_DNA"/>
</dbReference>